<accession>A0ABQ7JAC2</accession>
<feature type="compositionally biased region" description="Polar residues" evidence="1">
    <location>
        <begin position="67"/>
        <end position="81"/>
    </location>
</feature>
<gene>
    <name evidence="2" type="ORF">IE077_003003</name>
</gene>
<dbReference type="Pfam" id="PF08613">
    <property type="entry name" value="Cyclin"/>
    <property type="match status" value="1"/>
</dbReference>
<proteinExistence type="predicted"/>
<dbReference type="CDD" id="cd20558">
    <property type="entry name" value="CYCLIN_ScPCL7-like"/>
    <property type="match status" value="1"/>
</dbReference>
<dbReference type="PANTHER" id="PTHR15615">
    <property type="match status" value="1"/>
</dbReference>
<evidence type="ECO:0000256" key="1">
    <source>
        <dbReference type="SAM" id="MobiDB-lite"/>
    </source>
</evidence>
<keyword evidence="3" id="KW-1185">Reference proteome</keyword>
<feature type="region of interest" description="Disordered" evidence="1">
    <location>
        <begin position="218"/>
        <end position="244"/>
    </location>
</feature>
<feature type="region of interest" description="Disordered" evidence="1">
    <location>
        <begin position="66"/>
        <end position="88"/>
    </location>
</feature>
<reference evidence="2 3" key="1">
    <citation type="journal article" date="2020" name="bioRxiv">
        <title>Metabolic contributions of an alphaproteobacterial endosymbiont in the apicomplexan Cardiosporidium cionae.</title>
        <authorList>
            <person name="Hunter E.S."/>
            <person name="Paight C.J."/>
            <person name="Lane C.E."/>
        </authorList>
    </citation>
    <scope>NUCLEOTIDE SEQUENCE [LARGE SCALE GENOMIC DNA]</scope>
    <source>
        <strain evidence="2">ESH_2018</strain>
    </source>
</reference>
<dbReference type="EMBL" id="JADAQX010000345">
    <property type="protein sequence ID" value="KAF8820600.1"/>
    <property type="molecule type" value="Genomic_DNA"/>
</dbReference>
<evidence type="ECO:0000313" key="2">
    <source>
        <dbReference type="EMBL" id="KAF8820600.1"/>
    </source>
</evidence>
<dbReference type="InterPro" id="IPR013922">
    <property type="entry name" value="Cyclin_PHO80-like"/>
</dbReference>
<feature type="compositionally biased region" description="Polar residues" evidence="1">
    <location>
        <begin position="363"/>
        <end position="376"/>
    </location>
</feature>
<dbReference type="PANTHER" id="PTHR15615:SF108">
    <property type="entry name" value="PROTEIN CNPPD1"/>
    <property type="match status" value="1"/>
</dbReference>
<evidence type="ECO:0008006" key="4">
    <source>
        <dbReference type="Google" id="ProtNLM"/>
    </source>
</evidence>
<dbReference type="Gene3D" id="1.10.472.10">
    <property type="entry name" value="Cyclin-like"/>
    <property type="match status" value="1"/>
</dbReference>
<sequence length="604" mass="67641">MAESTGVHLSNCSTEIPQVVTTSALDTCVRGTTMQEIARREAMPLEMRHTVPISEQKCQEMALSRRVSLSSANSKAATSSRQGRRMPHRSLDIQGVATENLSIFATSISNKTAAKDMLRAQYKKQKPVLTKPEGQNNSTFGNVTAQEENCDPASSITRTTENKCECWCSTGIRYQEKFVDLFNSINDPFAAVFDALNCRSVILARMKRTNETKFRHLTIRETSPSDSSASNEPANTPAKTDHNTLKEETVGQQLHVSMDNNFIVSFWSIETKGTSLSGRHLISQIHLFENSILFPALIRDQDALALFPLTRGELLHFAKLLVAFHDPMSKAVESHLIKLFSRSAVEIPSESSSVHNSAGVGNDDSTLDSQTVTSTNPTSINESFLQVENRRNYERGAIDPQTHIPHSRKKFVVRCFEEMSMRVRLIASLVGQQVPQITLPDYLDRLMQYGHVECHEVIIALILISRLLKNNPEMGICPLNAHRLLLTACTVTTKVYKDSFFGNFIWSQIGGIKPQEMNQLEIAFLQLVNYRTHVLLEQFSACYCLVKRATSQGEERINQCKTMRCNGDTSPEELSSQIFETPYSNLLFFEPAIQGCSNLSSRDD</sequence>
<dbReference type="Proteomes" id="UP000823046">
    <property type="component" value="Unassembled WGS sequence"/>
</dbReference>
<comment type="caution">
    <text evidence="2">The sequence shown here is derived from an EMBL/GenBank/DDBJ whole genome shotgun (WGS) entry which is preliminary data.</text>
</comment>
<protein>
    <recommendedName>
        <fullName evidence="4">Cyclin N-terminal domain-containing protein</fullName>
    </recommendedName>
</protein>
<name>A0ABQ7JAC2_9APIC</name>
<feature type="compositionally biased region" description="Polar residues" evidence="1">
    <location>
        <begin position="220"/>
        <end position="238"/>
    </location>
</feature>
<feature type="region of interest" description="Disordered" evidence="1">
    <location>
        <begin position="351"/>
        <end position="376"/>
    </location>
</feature>
<organism evidence="2 3">
    <name type="scientific">Cardiosporidium cionae</name>
    <dbReference type="NCBI Taxonomy" id="476202"/>
    <lineage>
        <taxon>Eukaryota</taxon>
        <taxon>Sar</taxon>
        <taxon>Alveolata</taxon>
        <taxon>Apicomplexa</taxon>
        <taxon>Aconoidasida</taxon>
        <taxon>Nephromycida</taxon>
        <taxon>Cardiosporidium</taxon>
    </lineage>
</organism>
<evidence type="ECO:0000313" key="3">
    <source>
        <dbReference type="Proteomes" id="UP000823046"/>
    </source>
</evidence>